<evidence type="ECO:0000259" key="2">
    <source>
        <dbReference type="Pfam" id="PF23598"/>
    </source>
</evidence>
<name>A0AAD9X6Z8_9ROSI</name>
<evidence type="ECO:0000313" key="4">
    <source>
        <dbReference type="Proteomes" id="UP001280121"/>
    </source>
</evidence>
<evidence type="ECO:0000313" key="3">
    <source>
        <dbReference type="EMBL" id="KAK2653898.1"/>
    </source>
</evidence>
<dbReference type="PANTHER" id="PTHR47186:SF50">
    <property type="entry name" value="FBD DOMAIN-CONTAINING PROTEIN"/>
    <property type="match status" value="1"/>
</dbReference>
<comment type="caution">
    <text evidence="3">The sequence shown here is derived from an EMBL/GenBank/DDBJ whole genome shotgun (WGS) entry which is preliminary data.</text>
</comment>
<dbReference type="SUPFAM" id="SSF52058">
    <property type="entry name" value="L domain-like"/>
    <property type="match status" value="1"/>
</dbReference>
<gene>
    <name evidence="3" type="ORF">Ddye_013754</name>
</gene>
<keyword evidence="1" id="KW-0677">Repeat</keyword>
<dbReference type="PANTHER" id="PTHR47186">
    <property type="entry name" value="LEUCINE-RICH REPEAT-CONTAINING PROTEIN 57"/>
    <property type="match status" value="1"/>
</dbReference>
<organism evidence="3 4">
    <name type="scientific">Dipteronia dyeriana</name>
    <dbReference type="NCBI Taxonomy" id="168575"/>
    <lineage>
        <taxon>Eukaryota</taxon>
        <taxon>Viridiplantae</taxon>
        <taxon>Streptophyta</taxon>
        <taxon>Embryophyta</taxon>
        <taxon>Tracheophyta</taxon>
        <taxon>Spermatophyta</taxon>
        <taxon>Magnoliopsida</taxon>
        <taxon>eudicotyledons</taxon>
        <taxon>Gunneridae</taxon>
        <taxon>Pentapetalae</taxon>
        <taxon>rosids</taxon>
        <taxon>malvids</taxon>
        <taxon>Sapindales</taxon>
        <taxon>Sapindaceae</taxon>
        <taxon>Hippocastanoideae</taxon>
        <taxon>Acereae</taxon>
        <taxon>Dipteronia</taxon>
    </lineage>
</organism>
<dbReference type="AlphaFoldDB" id="A0AAD9X6Z8"/>
<dbReference type="Gene3D" id="3.80.10.10">
    <property type="entry name" value="Ribonuclease Inhibitor"/>
    <property type="match status" value="1"/>
</dbReference>
<accession>A0AAD9X6Z8</accession>
<dbReference type="Pfam" id="PF23598">
    <property type="entry name" value="LRR_14"/>
    <property type="match status" value="1"/>
</dbReference>
<feature type="domain" description="Disease resistance R13L4/SHOC-2-like LRR" evidence="2">
    <location>
        <begin position="11"/>
        <end position="304"/>
    </location>
</feature>
<dbReference type="InterPro" id="IPR055414">
    <property type="entry name" value="LRR_R13L4/SHOC2-like"/>
</dbReference>
<proteinExistence type="predicted"/>
<sequence>MKFLHFDTICGSFKLLRVLNLENMQISYLQREIGRLINLRYLSLKNTGINKLPPSLRNLKSLQTLDVSENVSLKKIPDMICKMENLRHLYMNALTCTGKLRIDTLKNLQTLSWIHIDDWKEKNSGNLVNLRKLGVAVYSCSDLNTFFNSIAELKRLESLRLVPFETDIHLPSLQGISLLRSVTKLCLKGRISMLSSPHQFPPNITQLTMHRSFLHVNPMGVLKLLPKLSILRLRKESYKGNQLTIYAGGFPLLNFLELEGLDELEHLTIQDGAMPRLKHFRISSCRWLAHLPVGIMSATTLQELEICKMRSEFVNMLRGKDSYKVKHIPSITFG</sequence>
<dbReference type="InterPro" id="IPR032675">
    <property type="entry name" value="LRR_dom_sf"/>
</dbReference>
<keyword evidence="4" id="KW-1185">Reference proteome</keyword>
<protein>
    <recommendedName>
        <fullName evidence="2">Disease resistance R13L4/SHOC-2-like LRR domain-containing protein</fullName>
    </recommendedName>
</protein>
<dbReference type="Proteomes" id="UP001280121">
    <property type="component" value="Unassembled WGS sequence"/>
</dbReference>
<reference evidence="3" key="1">
    <citation type="journal article" date="2023" name="Plant J.">
        <title>Genome sequences and population genomics provide insights into the demographic history, inbreeding, and mutation load of two 'living fossil' tree species of Dipteronia.</title>
        <authorList>
            <person name="Feng Y."/>
            <person name="Comes H.P."/>
            <person name="Chen J."/>
            <person name="Zhu S."/>
            <person name="Lu R."/>
            <person name="Zhang X."/>
            <person name="Li P."/>
            <person name="Qiu J."/>
            <person name="Olsen K.M."/>
            <person name="Qiu Y."/>
        </authorList>
    </citation>
    <scope>NUCLEOTIDE SEQUENCE</scope>
    <source>
        <strain evidence="3">KIB01</strain>
    </source>
</reference>
<evidence type="ECO:0000256" key="1">
    <source>
        <dbReference type="ARBA" id="ARBA00022737"/>
    </source>
</evidence>
<dbReference type="EMBL" id="JANJYI010000004">
    <property type="protein sequence ID" value="KAK2653898.1"/>
    <property type="molecule type" value="Genomic_DNA"/>
</dbReference>